<dbReference type="Pfam" id="PF17866">
    <property type="entry name" value="AAA_lid_6"/>
    <property type="match status" value="1"/>
</dbReference>
<keyword evidence="3" id="KW-0067">ATP-binding</keyword>
<feature type="compositionally biased region" description="Basic and acidic residues" evidence="5">
    <location>
        <begin position="1182"/>
        <end position="1191"/>
    </location>
</feature>
<protein>
    <submittedName>
        <fullName evidence="7">P-loop containing nucleoside triphosphate hydrolase protein</fullName>
    </submittedName>
</protein>
<keyword evidence="8" id="KW-1185">Reference proteome</keyword>
<dbReference type="InterPro" id="IPR041679">
    <property type="entry name" value="DNA2/NAM7-like_C"/>
</dbReference>
<sequence length="2417" mass="269646">MEHNSAQNRRLRTVFFDILSGKQSPSRFTAPLFLEAITSWPDPAACVEKLIASNKGLVALQQAVRSNSDPAFFNQRVAPVLIYFDSPDLRIINGGTYLHQIVIKIVDPPIFWDAFRKSFLEGRLDERAQLSIAWLLYQLCSLPSELSKAYREHDDTQRILAVLLAPSSPPQIHSMGQRVKNILDTCMSLTSVNATIGHGPGGRHGNDFEDFRMISILPTADELSSTEPSFIRPAYILDDPASESSRVSIHIDNQFRLLREDMLYEMREELQITFGKKKGFHRGVKIFNLRVKELECGPEGKRTRWGLVLECLGGIAILSKEKNTKARRNYLDDHTKFLKHQSVACLISGNEVVSFPTISRDEARLSKDTPELVLQFTEHIDRALYTLTSSSDAYIIQIDTAIFSYEPILKRLQAFTTLPLASEILLWKRGDPVGRVRSRAEQVISALSADHGTDLRPLLGTSSSTKLDNSQAVSLITGLTQECTDLIIGTGKSFIGALLAKALYQYTKQTILVVCYTNHALDDILEGLLNIGIPESAMLRLGGKSSTATEPLTLQNQGRVGNRTRDQWTIIDTLKTRAEELHGRLQDTLTKCKPRQINFRDIAEHIQYSDPASAEALHVPFTEDQDGMKLVDQKGRPIGPHYLMQRWRWGSDAGVFVNEMTDSDLAAVWKMPLKERKAKWKQWEEEIRQEDIKQFAELAQDYNKVQDELARAFNSNMLPLLRRKRVVGCTTTAAAKYCEDIQAFNPDVLLVEEAGEILESHILTSMGPETSQLILIGDHKQLRPKVNNYALTVEKGEGYDLNRSMFERLILKDYPHETLSKQHRMRPEISSLIRELTYPELVDADSTLTHPDVFGLQDNIILIHHEKPEGDDANIVDRRDPTATASKHNHFEVEMILKIVKYLGQQGYGTDDLVVLTPYLGQLHKLRHALKKDNDPVLNDLDSYDLLRAGLINQADAKLTKKPIRLATIDNYQGEECDIVVVSLTRSNPQCEIGFMVSPERLNVMLSRARNGLIMIGNMDTFRGSRRGKELWTRLFNKLSSGKHIYEGLPAVCVRHPDKTPLLRSPEDFDLHCPDGGCSAPCGVMLSCNMHACPSKCHQVSDHSKMKCEVVVQARCFNGHSQPYKCGDGPALTCAKCEREARLARERQEEELRETQRRETEQREHLRRIDEIDKQITAARQQQEDKRSAKDRANALLQKQQDLQAILSTQPPGQPALHPTNPNSNSPQMFDTALPFAPPDATTRTVPPTTPKEKVAEATTKGVRRSAKVAGQDTMTSDVNPPPASFTSRPSSKPFPTLPPSLSKMEWERQKALLGVTNPAVDAIMDMTGLEGVKVQVLEVMDKIDTTKRQGASLKQERFNATLLGNPGTGKTTVARHYAQFLASVKVTPGSTFHETTGARLAHDGVDGAKKLLENVIKSGGGTIFVDEAYQLTSGHSYQGPAVLDFLLAEMENNVGTLVFLLAGYNKEMEKFFEHNPGLKSRVPLQLDFADYKDEELMEIFQSIVTKTFNGRMKVEDGTRGLYSRILIRRLGRRRGQPGFGNARDLQGTFARVRGRQSTRLAKARKNGIVVDDCFMTGEDLIGPDPSKVIVDSKAWKKLQGLIGLQSVKDSVQSLFGTIEENYQRELMEKRPIEVSLNRVFLGSPGTGKTTVAKLYGQILADLELLSNGEVLAKDPADFTGAHLGQSEEKTKGILANALGKVLIIDEAYMLYGGGGGGSDGNNNPYKTSVIDTIVAEVQNVPGEDRCVLMLGYKEQMLEMFRSSGITVQNVNPGLSRRFKIEDAFNFEDFDDAQLLQILEYKLHDQDLDATPHAKRVAIEVLSRMRNRPNFGNAGEVENIITAGKSRCVTRRARLPTSEKGPDIVFEPEDFDPDYNRTENASTNLVALFEDIVGHEDIIHRLSNYQEIARTCKARDLDLREHIPTNFVFTGPPGTGKTTVARKMGKVFYDMGLLASAEVIECSASDLVASFVGQTGPKTRQLFEKAVGKVLFIDEAYQLGDGAFAQEAVDELVRLLTLPNYKSKLIVILAGYEKDINALMTVNSGLSSRFPDQVYFKDMDADYCLKVVNKELEKGNVLVEGLGDESSDIYHDLREVIRDMSELNDWGNARDMKTLSKELVNRALLSGGNGTSSSLGLSGEDALKVAKKILADRQRRAKVAPNPRRHQAILQAQSATAKPPPAPTISMSTNATERQESPPPVAEAPRASTPESMASSRGRGQGRGGGHGGRGGAVPTVSHAAPVPTKKDSSLTADPTVADPGVTVDIWEQLHAAMSAQDEQERKMMNEIRLRQQEEANVRGKEQAERKLVEDLVRAEIMEKNAARKAELQRLREEARLREHAARVAKEKVTQELLERQEAERRRKEQEAKAQHQVYMRVSSRRFGTKTFMRPLSTLKVVVTGYVAVSSQLGRRELDWY</sequence>
<dbReference type="GO" id="GO:0005524">
    <property type="term" value="F:ATP binding"/>
    <property type="evidence" value="ECO:0007669"/>
    <property type="project" value="UniProtKB-KW"/>
</dbReference>
<dbReference type="CDD" id="cd18808">
    <property type="entry name" value="SF1_C_Upf1"/>
    <property type="match status" value="1"/>
</dbReference>
<accession>A0A8K0UV61</accession>
<dbReference type="SMART" id="SM00382">
    <property type="entry name" value="AAA"/>
    <property type="match status" value="3"/>
</dbReference>
<name>A0A8K0UV61_9AGAR</name>
<dbReference type="Proteomes" id="UP000813824">
    <property type="component" value="Unassembled WGS sequence"/>
</dbReference>
<evidence type="ECO:0000259" key="6">
    <source>
        <dbReference type="SMART" id="SM00382"/>
    </source>
</evidence>
<evidence type="ECO:0000256" key="2">
    <source>
        <dbReference type="ARBA" id="ARBA00022741"/>
    </source>
</evidence>
<dbReference type="InterPro" id="IPR027417">
    <property type="entry name" value="P-loop_NTPase"/>
</dbReference>
<dbReference type="FunFam" id="1.10.8.60:FF:000160">
    <property type="entry name" value="WGS project CABT00000000 data, contig 2.55"/>
    <property type="match status" value="1"/>
</dbReference>
<feature type="region of interest" description="Disordered" evidence="5">
    <location>
        <begin position="1147"/>
        <end position="1191"/>
    </location>
</feature>
<dbReference type="GO" id="GO:0004386">
    <property type="term" value="F:helicase activity"/>
    <property type="evidence" value="ECO:0007669"/>
    <property type="project" value="InterPro"/>
</dbReference>
<dbReference type="EMBL" id="JAEVFJ010000006">
    <property type="protein sequence ID" value="KAH8103940.1"/>
    <property type="molecule type" value="Genomic_DNA"/>
</dbReference>
<comment type="caution">
    <text evidence="7">The sequence shown here is derived from an EMBL/GenBank/DDBJ whole genome shotgun (WGS) entry which is preliminary data.</text>
</comment>
<evidence type="ECO:0000256" key="3">
    <source>
        <dbReference type="ARBA" id="ARBA00022840"/>
    </source>
</evidence>
<keyword evidence="4" id="KW-0175">Coiled coil</keyword>
<dbReference type="Pfam" id="PF13086">
    <property type="entry name" value="AAA_11"/>
    <property type="match status" value="1"/>
</dbReference>
<dbReference type="PRINTS" id="PR00819">
    <property type="entry name" value="CBXCFQXSUPER"/>
</dbReference>
<dbReference type="InterPro" id="IPR003959">
    <property type="entry name" value="ATPase_AAA_core"/>
</dbReference>
<gene>
    <name evidence="7" type="ORF">BXZ70DRAFT_1052000</name>
</gene>
<dbReference type="Pfam" id="PF00004">
    <property type="entry name" value="AAA"/>
    <property type="match status" value="3"/>
</dbReference>
<dbReference type="CDD" id="cd17936">
    <property type="entry name" value="EEXXEc_NFX1"/>
    <property type="match status" value="1"/>
</dbReference>
<feature type="region of interest" description="Disordered" evidence="5">
    <location>
        <begin position="2171"/>
        <end position="2255"/>
    </location>
</feature>
<dbReference type="PANTHER" id="PTHR43392">
    <property type="entry name" value="AAA-TYPE ATPASE FAMILY PROTEIN / ANKYRIN REPEAT FAMILY PROTEIN"/>
    <property type="match status" value="1"/>
</dbReference>
<dbReference type="Gene3D" id="1.10.8.60">
    <property type="match status" value="2"/>
</dbReference>
<feature type="region of interest" description="Disordered" evidence="5">
    <location>
        <begin position="1240"/>
        <end position="1297"/>
    </location>
</feature>
<evidence type="ECO:0000256" key="5">
    <source>
        <dbReference type="SAM" id="MobiDB-lite"/>
    </source>
</evidence>
<feature type="domain" description="AAA+ ATPase" evidence="6">
    <location>
        <begin position="1636"/>
        <end position="1774"/>
    </location>
</feature>
<dbReference type="Gene3D" id="3.40.50.300">
    <property type="entry name" value="P-loop containing nucleotide triphosphate hydrolases"/>
    <property type="match status" value="5"/>
</dbReference>
<feature type="region of interest" description="Disordered" evidence="5">
    <location>
        <begin position="1209"/>
        <end position="1228"/>
    </location>
</feature>
<dbReference type="FunFam" id="3.40.50.300:FF:001660">
    <property type="entry name" value="NF-X1 finger and helicase protein, putative"/>
    <property type="match status" value="1"/>
</dbReference>
<feature type="compositionally biased region" description="Gly residues" evidence="5">
    <location>
        <begin position="2219"/>
        <end position="2232"/>
    </location>
</feature>
<keyword evidence="2" id="KW-0547">Nucleotide-binding</keyword>
<organism evidence="7 8">
    <name type="scientific">Cristinia sonorae</name>
    <dbReference type="NCBI Taxonomy" id="1940300"/>
    <lineage>
        <taxon>Eukaryota</taxon>
        <taxon>Fungi</taxon>
        <taxon>Dikarya</taxon>
        <taxon>Basidiomycota</taxon>
        <taxon>Agaricomycotina</taxon>
        <taxon>Agaricomycetes</taxon>
        <taxon>Agaricomycetidae</taxon>
        <taxon>Agaricales</taxon>
        <taxon>Pleurotineae</taxon>
        <taxon>Stephanosporaceae</taxon>
        <taxon>Cristinia</taxon>
    </lineage>
</organism>
<dbReference type="CDD" id="cd06008">
    <property type="entry name" value="NF-X1-zinc-finger"/>
    <property type="match status" value="1"/>
</dbReference>
<dbReference type="InterPro" id="IPR041677">
    <property type="entry name" value="DNA2/NAM7_AAA_11"/>
</dbReference>
<dbReference type="SUPFAM" id="SSF52540">
    <property type="entry name" value="P-loop containing nucleoside triphosphate hydrolases"/>
    <property type="match status" value="4"/>
</dbReference>
<proteinExistence type="inferred from homology"/>
<feature type="compositionally biased region" description="Polar residues" evidence="5">
    <location>
        <begin position="1273"/>
        <end position="1291"/>
    </location>
</feature>
<reference evidence="7" key="1">
    <citation type="journal article" date="2021" name="New Phytol.">
        <title>Evolutionary innovations through gain and loss of genes in the ectomycorrhizal Boletales.</title>
        <authorList>
            <person name="Wu G."/>
            <person name="Miyauchi S."/>
            <person name="Morin E."/>
            <person name="Kuo A."/>
            <person name="Drula E."/>
            <person name="Varga T."/>
            <person name="Kohler A."/>
            <person name="Feng B."/>
            <person name="Cao Y."/>
            <person name="Lipzen A."/>
            <person name="Daum C."/>
            <person name="Hundley H."/>
            <person name="Pangilinan J."/>
            <person name="Johnson J."/>
            <person name="Barry K."/>
            <person name="LaButti K."/>
            <person name="Ng V."/>
            <person name="Ahrendt S."/>
            <person name="Min B."/>
            <person name="Choi I.G."/>
            <person name="Park H."/>
            <person name="Plett J.M."/>
            <person name="Magnuson J."/>
            <person name="Spatafora J.W."/>
            <person name="Nagy L.G."/>
            <person name="Henrissat B."/>
            <person name="Grigoriev I.V."/>
            <person name="Yang Z.L."/>
            <person name="Xu J."/>
            <person name="Martin F.M."/>
        </authorList>
    </citation>
    <scope>NUCLEOTIDE SEQUENCE</scope>
    <source>
        <strain evidence="7">KKN 215</strain>
    </source>
</reference>
<evidence type="ECO:0000313" key="7">
    <source>
        <dbReference type="EMBL" id="KAH8103940.1"/>
    </source>
</evidence>
<evidence type="ECO:0000313" key="8">
    <source>
        <dbReference type="Proteomes" id="UP000813824"/>
    </source>
</evidence>
<dbReference type="InterPro" id="IPR041627">
    <property type="entry name" value="AAA_lid_6"/>
</dbReference>
<dbReference type="FunFam" id="3.40.50.300:FF:000216">
    <property type="entry name" value="Type VII secretion ATPase EccA"/>
    <property type="match status" value="2"/>
</dbReference>
<dbReference type="InterPro" id="IPR003593">
    <property type="entry name" value="AAA+_ATPase"/>
</dbReference>
<feature type="domain" description="AAA+ ATPase" evidence="6">
    <location>
        <begin position="1357"/>
        <end position="1533"/>
    </location>
</feature>
<dbReference type="Pfam" id="PF13087">
    <property type="entry name" value="AAA_12"/>
    <property type="match status" value="1"/>
</dbReference>
<dbReference type="OrthoDB" id="2423195at2759"/>
<feature type="coiled-coil region" evidence="4">
    <location>
        <begin position="2301"/>
        <end position="2374"/>
    </location>
</feature>
<keyword evidence="7" id="KW-0378">Hydrolase</keyword>
<comment type="similarity">
    <text evidence="1">Belongs to the CbxX/CfxQ family.</text>
</comment>
<evidence type="ECO:0000256" key="1">
    <source>
        <dbReference type="ARBA" id="ARBA00010378"/>
    </source>
</evidence>
<dbReference type="InterPro" id="IPR000641">
    <property type="entry name" value="CbxX/CfxQ"/>
</dbReference>
<dbReference type="CDD" id="cd00009">
    <property type="entry name" value="AAA"/>
    <property type="match status" value="3"/>
</dbReference>
<evidence type="ECO:0000256" key="4">
    <source>
        <dbReference type="SAM" id="Coils"/>
    </source>
</evidence>
<dbReference type="InterPro" id="IPR047187">
    <property type="entry name" value="SF1_C_Upf1"/>
</dbReference>
<dbReference type="PANTHER" id="PTHR43392:SF2">
    <property type="entry name" value="AAA-TYPE ATPASE FAMILY PROTEIN _ ANKYRIN REPEAT FAMILY PROTEIN"/>
    <property type="match status" value="1"/>
</dbReference>
<dbReference type="InterPro" id="IPR050773">
    <property type="entry name" value="CbxX/CfxQ_RuBisCO_ESX"/>
</dbReference>
<feature type="compositionally biased region" description="Basic and acidic residues" evidence="5">
    <location>
        <begin position="1147"/>
        <end position="1174"/>
    </location>
</feature>
<feature type="domain" description="AAA+ ATPase" evidence="6">
    <location>
        <begin position="1923"/>
        <end position="2060"/>
    </location>
</feature>
<dbReference type="GO" id="GO:0016887">
    <property type="term" value="F:ATP hydrolysis activity"/>
    <property type="evidence" value="ECO:0007669"/>
    <property type="project" value="InterPro"/>
</dbReference>